<accession>A0A380RUS1</accession>
<protein>
    <submittedName>
        <fullName evidence="2">Alpha-1,3-rhamnosyltransferase</fullName>
    </submittedName>
</protein>
<dbReference type="SUPFAM" id="SSF53448">
    <property type="entry name" value="Nucleotide-diphospho-sugar transferases"/>
    <property type="match status" value="1"/>
</dbReference>
<dbReference type="Gene3D" id="3.90.550.10">
    <property type="entry name" value="Spore Coat Polysaccharide Biosynthesis Protein SpsA, Chain A"/>
    <property type="match status" value="1"/>
</dbReference>
<organism evidence="2 3">
    <name type="scientific">Fibrobacter succinogenes</name>
    <name type="common">Bacteroides succinogenes</name>
    <dbReference type="NCBI Taxonomy" id="833"/>
    <lineage>
        <taxon>Bacteria</taxon>
        <taxon>Pseudomonadati</taxon>
        <taxon>Fibrobacterota</taxon>
        <taxon>Fibrobacteria</taxon>
        <taxon>Fibrobacterales</taxon>
        <taxon>Fibrobacteraceae</taxon>
        <taxon>Fibrobacter</taxon>
    </lineage>
</organism>
<dbReference type="RefSeq" id="WP_109571812.1">
    <property type="nucleotide sequence ID" value="NZ_UHJL01000001.1"/>
</dbReference>
<dbReference type="Pfam" id="PF00535">
    <property type="entry name" value="Glycos_transf_2"/>
    <property type="match status" value="1"/>
</dbReference>
<evidence type="ECO:0000259" key="1">
    <source>
        <dbReference type="Pfam" id="PF00535"/>
    </source>
</evidence>
<dbReference type="PANTHER" id="PTHR22916">
    <property type="entry name" value="GLYCOSYLTRANSFERASE"/>
    <property type="match status" value="1"/>
</dbReference>
<dbReference type="GO" id="GO:0016758">
    <property type="term" value="F:hexosyltransferase activity"/>
    <property type="evidence" value="ECO:0007669"/>
    <property type="project" value="UniProtKB-ARBA"/>
</dbReference>
<name>A0A380RUS1_FIBSU</name>
<reference evidence="2 3" key="1">
    <citation type="submission" date="2017-08" db="EMBL/GenBank/DDBJ databases">
        <authorList>
            <person name="de Groot N.N."/>
        </authorList>
    </citation>
    <scope>NUCLEOTIDE SEQUENCE [LARGE SCALE GENOMIC DNA]</scope>
    <source>
        <strain evidence="2 3">HM2</strain>
    </source>
</reference>
<dbReference type="InterPro" id="IPR029044">
    <property type="entry name" value="Nucleotide-diphossugar_trans"/>
</dbReference>
<proteinExistence type="predicted"/>
<gene>
    <name evidence="2" type="ORF">SAMN05661053_0270</name>
</gene>
<dbReference type="Proteomes" id="UP000255423">
    <property type="component" value="Unassembled WGS sequence"/>
</dbReference>
<evidence type="ECO:0000313" key="2">
    <source>
        <dbReference type="EMBL" id="SUQ19045.1"/>
    </source>
</evidence>
<dbReference type="AlphaFoldDB" id="A0A380RUS1"/>
<dbReference type="InterPro" id="IPR001173">
    <property type="entry name" value="Glyco_trans_2-like"/>
</dbReference>
<evidence type="ECO:0000313" key="3">
    <source>
        <dbReference type="Proteomes" id="UP000255423"/>
    </source>
</evidence>
<dbReference type="PANTHER" id="PTHR22916:SF3">
    <property type="entry name" value="UDP-GLCNAC:BETAGAL BETA-1,3-N-ACETYLGLUCOSAMINYLTRANSFERASE-LIKE PROTEIN 1"/>
    <property type="match status" value="1"/>
</dbReference>
<feature type="domain" description="Glycosyltransferase 2-like" evidence="1">
    <location>
        <begin position="6"/>
        <end position="149"/>
    </location>
</feature>
<keyword evidence="2" id="KW-0808">Transferase</keyword>
<dbReference type="EMBL" id="UHJL01000001">
    <property type="protein sequence ID" value="SUQ19045.1"/>
    <property type="molecule type" value="Genomic_DNA"/>
</dbReference>
<dbReference type="CDD" id="cd00761">
    <property type="entry name" value="Glyco_tranf_GTA_type"/>
    <property type="match status" value="1"/>
</dbReference>
<sequence length="291" mass="33686">MTPKVSVILPSYNHEQYVEAAVRSVMLQSGVDFELIVIDDGSKDRTPEILKRLADELKFTYIHRPNKGVVPTLIEALSLARGRYVCSFSSDDIMPPDRLKKQSDFLDAHPEAASCFGQIVPLYEGDKIGSEMDVRYLRSVPRISFEESFLGQKALHGCAEMFVREKILAIGGYDKRYYFEDYPLYLSILYHYGPQPVSKDFVCCYYREHGDNLHVDNDRIFSEILRILAENYSKHPLYKKAVRCWKANWFSAVAAQSKLKALRLIPKVISLSPRFWLRLPKLFIPRKLMKY</sequence>